<dbReference type="EC" id="7.1.1.2" evidence="4"/>
<evidence type="ECO:0000256" key="17">
    <source>
        <dbReference type="ARBA" id="ARBA00049551"/>
    </source>
</evidence>
<accession>A0AAD8EB25</accession>
<evidence type="ECO:0000259" key="20">
    <source>
        <dbReference type="Pfam" id="PF01059"/>
    </source>
</evidence>
<dbReference type="InterPro" id="IPR001750">
    <property type="entry name" value="ND/Mrp_TM"/>
</dbReference>
<keyword evidence="11 18" id="KW-1133">Transmembrane helix</keyword>
<evidence type="ECO:0000256" key="11">
    <source>
        <dbReference type="ARBA" id="ARBA00022989"/>
    </source>
</evidence>
<comment type="subcellular location">
    <subcellularLocation>
        <location evidence="2">Mitochondrion membrane</location>
        <topology evidence="2">Multi-pass membrane protein</topology>
    </subcellularLocation>
</comment>
<evidence type="ECO:0000256" key="2">
    <source>
        <dbReference type="ARBA" id="ARBA00004225"/>
    </source>
</evidence>
<reference evidence="21" key="2">
    <citation type="submission" date="2023-05" db="EMBL/GenBank/DDBJ databases">
        <authorList>
            <person name="Fouks B."/>
        </authorList>
    </citation>
    <scope>NUCLEOTIDE SEQUENCE</scope>
    <source>
        <strain evidence="21">Stay&amp;Tobe</strain>
        <tissue evidence="21">Testes</tissue>
    </source>
</reference>
<comment type="similarity">
    <text evidence="3">Belongs to the complex I subunit 4 family.</text>
</comment>
<dbReference type="Proteomes" id="UP001233999">
    <property type="component" value="Unassembled WGS sequence"/>
</dbReference>
<feature type="domain" description="NADH:quinone oxidoreductase/Mrp antiporter transmembrane" evidence="19">
    <location>
        <begin position="130"/>
        <end position="173"/>
    </location>
</feature>
<evidence type="ECO:0000256" key="16">
    <source>
        <dbReference type="ARBA" id="ARBA00031025"/>
    </source>
</evidence>
<keyword evidence="7" id="KW-0679">Respiratory chain</keyword>
<feature type="transmembrane region" description="Helical" evidence="18">
    <location>
        <begin position="160"/>
        <end position="177"/>
    </location>
</feature>
<proteinExistence type="inferred from homology"/>
<keyword evidence="6" id="KW-0813">Transport</keyword>
<dbReference type="PANTHER" id="PTHR43507">
    <property type="entry name" value="NADH-UBIQUINONE OXIDOREDUCTASE CHAIN 4"/>
    <property type="match status" value="1"/>
</dbReference>
<name>A0AAD8EB25_DIPPU</name>
<dbReference type="GO" id="GO:0042773">
    <property type="term" value="P:ATP synthesis coupled electron transport"/>
    <property type="evidence" value="ECO:0007669"/>
    <property type="project" value="InterPro"/>
</dbReference>
<keyword evidence="8 18" id="KW-0812">Transmembrane</keyword>
<feature type="transmembrane region" description="Helical" evidence="18">
    <location>
        <begin position="77"/>
        <end position="96"/>
    </location>
</feature>
<keyword evidence="10" id="KW-0249">Electron transport</keyword>
<sequence>LKMFLHLAFLPINFLRSWASSMLSPLACITVFMFSFYVNFVMLSSASIMFLITLFVTCSNLDFLALLRLSYIFGCDYIYFGLIILRLWICVLIILARESVFRVNYFGNLFRSIIIILLLLLVCTFRRMRFFTFYLFFERSLIPTLFLILGWGYQPERLQAGIYLLFYTLLASVRTPVRT</sequence>
<evidence type="ECO:0000256" key="5">
    <source>
        <dbReference type="ARBA" id="ARBA00021006"/>
    </source>
</evidence>
<dbReference type="GO" id="GO:0031966">
    <property type="term" value="C:mitochondrial membrane"/>
    <property type="evidence" value="ECO:0007669"/>
    <property type="project" value="UniProtKB-SubCell"/>
</dbReference>
<dbReference type="AlphaFoldDB" id="A0AAD8EB25"/>
<evidence type="ECO:0000256" key="3">
    <source>
        <dbReference type="ARBA" id="ARBA00009025"/>
    </source>
</evidence>
<evidence type="ECO:0000256" key="18">
    <source>
        <dbReference type="SAM" id="Phobius"/>
    </source>
</evidence>
<dbReference type="GO" id="GO:0015990">
    <property type="term" value="P:electron transport coupled proton transport"/>
    <property type="evidence" value="ECO:0007669"/>
    <property type="project" value="TreeGrafter"/>
</dbReference>
<evidence type="ECO:0000313" key="22">
    <source>
        <dbReference type="Proteomes" id="UP001233999"/>
    </source>
</evidence>
<evidence type="ECO:0000313" key="21">
    <source>
        <dbReference type="EMBL" id="KAJ9583466.1"/>
    </source>
</evidence>
<dbReference type="InterPro" id="IPR000260">
    <property type="entry name" value="NADH4_N"/>
</dbReference>
<dbReference type="GO" id="GO:0048039">
    <property type="term" value="F:ubiquinone binding"/>
    <property type="evidence" value="ECO:0007669"/>
    <property type="project" value="TreeGrafter"/>
</dbReference>
<protein>
    <recommendedName>
        <fullName evidence="5">NADH-ubiquinone oxidoreductase chain 4</fullName>
        <ecNumber evidence="4">7.1.1.2</ecNumber>
    </recommendedName>
    <alternativeName>
        <fullName evidence="16">NADH dehydrogenase subunit 4</fullName>
    </alternativeName>
</protein>
<evidence type="ECO:0000256" key="6">
    <source>
        <dbReference type="ARBA" id="ARBA00022448"/>
    </source>
</evidence>
<feature type="transmembrane region" description="Helical" evidence="18">
    <location>
        <begin position="29"/>
        <end position="56"/>
    </location>
</feature>
<keyword evidence="22" id="KW-1185">Reference proteome</keyword>
<evidence type="ECO:0000256" key="1">
    <source>
        <dbReference type="ARBA" id="ARBA00003257"/>
    </source>
</evidence>
<feature type="domain" description="NADH:ubiquinone oxidoreductase chain 4 N-terminal" evidence="20">
    <location>
        <begin position="26"/>
        <end position="124"/>
    </location>
</feature>
<feature type="transmembrane region" description="Helical" evidence="18">
    <location>
        <begin position="108"/>
        <end position="125"/>
    </location>
</feature>
<organism evidence="21 22">
    <name type="scientific">Diploptera punctata</name>
    <name type="common">Pacific beetle cockroach</name>
    <dbReference type="NCBI Taxonomy" id="6984"/>
    <lineage>
        <taxon>Eukaryota</taxon>
        <taxon>Metazoa</taxon>
        <taxon>Ecdysozoa</taxon>
        <taxon>Arthropoda</taxon>
        <taxon>Hexapoda</taxon>
        <taxon>Insecta</taxon>
        <taxon>Pterygota</taxon>
        <taxon>Neoptera</taxon>
        <taxon>Polyneoptera</taxon>
        <taxon>Dictyoptera</taxon>
        <taxon>Blattodea</taxon>
        <taxon>Blaberoidea</taxon>
        <taxon>Blaberidae</taxon>
        <taxon>Diplopterinae</taxon>
        <taxon>Diploptera</taxon>
    </lineage>
</organism>
<comment type="catalytic activity">
    <reaction evidence="17">
        <text>a ubiquinone + NADH + 5 H(+)(in) = a ubiquinol + NAD(+) + 4 H(+)(out)</text>
        <dbReference type="Rhea" id="RHEA:29091"/>
        <dbReference type="Rhea" id="RHEA-COMP:9565"/>
        <dbReference type="Rhea" id="RHEA-COMP:9566"/>
        <dbReference type="ChEBI" id="CHEBI:15378"/>
        <dbReference type="ChEBI" id="CHEBI:16389"/>
        <dbReference type="ChEBI" id="CHEBI:17976"/>
        <dbReference type="ChEBI" id="CHEBI:57540"/>
        <dbReference type="ChEBI" id="CHEBI:57945"/>
        <dbReference type="EC" id="7.1.1.2"/>
    </reaction>
</comment>
<comment type="caution">
    <text evidence="21">The sequence shown here is derived from an EMBL/GenBank/DDBJ whole genome shotgun (WGS) entry which is preliminary data.</text>
</comment>
<dbReference type="GO" id="GO:0003954">
    <property type="term" value="F:NADH dehydrogenase activity"/>
    <property type="evidence" value="ECO:0007669"/>
    <property type="project" value="TreeGrafter"/>
</dbReference>
<evidence type="ECO:0000256" key="12">
    <source>
        <dbReference type="ARBA" id="ARBA00023027"/>
    </source>
</evidence>
<dbReference type="Pfam" id="PF01059">
    <property type="entry name" value="Oxidored_q5_N"/>
    <property type="match status" value="1"/>
</dbReference>
<comment type="function">
    <text evidence="1">Core subunit of the mitochondrial membrane respiratory chain NADH dehydrogenase (Complex I) that is believed to belong to the minimal assembly required for catalysis. Complex I functions in the transfer of electrons from NADH to the respiratory chain. The immediate electron acceptor for the enzyme is believed to be ubiquinone.</text>
</comment>
<evidence type="ECO:0000256" key="8">
    <source>
        <dbReference type="ARBA" id="ARBA00022692"/>
    </source>
</evidence>
<feature type="non-terminal residue" evidence="21">
    <location>
        <position position="1"/>
    </location>
</feature>
<keyword evidence="9" id="KW-1278">Translocase</keyword>
<evidence type="ECO:0000256" key="9">
    <source>
        <dbReference type="ARBA" id="ARBA00022967"/>
    </source>
</evidence>
<keyword evidence="13" id="KW-0830">Ubiquinone</keyword>
<evidence type="ECO:0000256" key="15">
    <source>
        <dbReference type="ARBA" id="ARBA00023136"/>
    </source>
</evidence>
<feature type="transmembrane region" description="Helical" evidence="18">
    <location>
        <begin position="132"/>
        <end position="154"/>
    </location>
</feature>
<evidence type="ECO:0000256" key="4">
    <source>
        <dbReference type="ARBA" id="ARBA00012944"/>
    </source>
</evidence>
<evidence type="ECO:0000256" key="7">
    <source>
        <dbReference type="ARBA" id="ARBA00022660"/>
    </source>
</evidence>
<dbReference type="EMBL" id="JASPKZ010007588">
    <property type="protein sequence ID" value="KAJ9583466.1"/>
    <property type="molecule type" value="Genomic_DNA"/>
</dbReference>
<dbReference type="Pfam" id="PF00361">
    <property type="entry name" value="Proton_antipo_M"/>
    <property type="match status" value="1"/>
</dbReference>
<keyword evidence="15 18" id="KW-0472">Membrane</keyword>
<dbReference type="PANTHER" id="PTHR43507:SF20">
    <property type="entry name" value="NADH-UBIQUINONE OXIDOREDUCTASE CHAIN 4"/>
    <property type="match status" value="1"/>
</dbReference>
<evidence type="ECO:0000259" key="19">
    <source>
        <dbReference type="Pfam" id="PF00361"/>
    </source>
</evidence>
<dbReference type="PRINTS" id="PR01437">
    <property type="entry name" value="NUOXDRDTASE4"/>
</dbReference>
<evidence type="ECO:0000256" key="10">
    <source>
        <dbReference type="ARBA" id="ARBA00022982"/>
    </source>
</evidence>
<keyword evidence="14" id="KW-0496">Mitochondrion</keyword>
<keyword evidence="12" id="KW-0520">NAD</keyword>
<gene>
    <name evidence="21" type="ORF">L9F63_022191</name>
</gene>
<dbReference type="GO" id="GO:0008137">
    <property type="term" value="F:NADH dehydrogenase (ubiquinone) activity"/>
    <property type="evidence" value="ECO:0007669"/>
    <property type="project" value="UniProtKB-EC"/>
</dbReference>
<feature type="non-terminal residue" evidence="21">
    <location>
        <position position="179"/>
    </location>
</feature>
<evidence type="ECO:0000256" key="13">
    <source>
        <dbReference type="ARBA" id="ARBA00023075"/>
    </source>
</evidence>
<evidence type="ECO:0000256" key="14">
    <source>
        <dbReference type="ARBA" id="ARBA00023128"/>
    </source>
</evidence>
<dbReference type="InterPro" id="IPR003918">
    <property type="entry name" value="NADH_UbQ_OxRdtase"/>
</dbReference>
<reference evidence="21" key="1">
    <citation type="journal article" date="2023" name="IScience">
        <title>Live-bearing cockroach genome reveals convergent evolutionary mechanisms linked to viviparity in insects and beyond.</title>
        <authorList>
            <person name="Fouks B."/>
            <person name="Harrison M.C."/>
            <person name="Mikhailova A.A."/>
            <person name="Marchal E."/>
            <person name="English S."/>
            <person name="Carruthers M."/>
            <person name="Jennings E.C."/>
            <person name="Chiamaka E.L."/>
            <person name="Frigard R.A."/>
            <person name="Pippel M."/>
            <person name="Attardo G.M."/>
            <person name="Benoit J.B."/>
            <person name="Bornberg-Bauer E."/>
            <person name="Tobe S.S."/>
        </authorList>
    </citation>
    <scope>NUCLEOTIDE SEQUENCE</scope>
    <source>
        <strain evidence="21">Stay&amp;Tobe</strain>
    </source>
</reference>